<organism evidence="1 2">
    <name type="scientific">Primorskyibacter flagellatus</name>
    <dbReference type="NCBI Taxonomy" id="1387277"/>
    <lineage>
        <taxon>Bacteria</taxon>
        <taxon>Pseudomonadati</taxon>
        <taxon>Pseudomonadota</taxon>
        <taxon>Alphaproteobacteria</taxon>
        <taxon>Rhodobacterales</taxon>
        <taxon>Roseobacteraceae</taxon>
        <taxon>Primorskyibacter</taxon>
    </lineage>
</organism>
<evidence type="ECO:0000313" key="2">
    <source>
        <dbReference type="Proteomes" id="UP000192330"/>
    </source>
</evidence>
<proteinExistence type="predicted"/>
<dbReference type="Proteomes" id="UP000192330">
    <property type="component" value="Unassembled WGS sequence"/>
</dbReference>
<name>A0A1W2DLP3_9RHOB</name>
<keyword evidence="2" id="KW-1185">Reference proteome</keyword>
<dbReference type="Pfam" id="PF13289">
    <property type="entry name" value="SIR2_2"/>
    <property type="match status" value="1"/>
</dbReference>
<dbReference type="SUPFAM" id="SSF52467">
    <property type="entry name" value="DHS-like NAD/FAD-binding domain"/>
    <property type="match status" value="1"/>
</dbReference>
<evidence type="ECO:0000313" key="1">
    <source>
        <dbReference type="EMBL" id="SMC97916.1"/>
    </source>
</evidence>
<dbReference type="EMBL" id="FWYD01000015">
    <property type="protein sequence ID" value="SMC97916.1"/>
    <property type="molecule type" value="Genomic_DNA"/>
</dbReference>
<sequence>MELEELAKQCQNCAQHSPVIVLGSGASIPHGIRGMGDLAVWLRDNVQADDGPEVDAWTLVRTALAAGDHLEAALENKPLPDSLVVKIVRSTWDFIAQGDYSLLKSAIKTETIFPLRTLFTGLFRSTNRNIHVVTTNYDRVAEYAADSGGYIHNTGFLPGYLRRADGAENLIFKQGANLARTVTVWKVHGSLDWFSDPHGGVMSLPMTSELPDGLVPLIVTPGVSKYQRTHDEPFRSAIQGADRVLSAATAFICIGYGFRDGHIHPKLMTRCRVHDVPILVAARTLTPEAKDFLKNNAGRHYLALENHDEGTMVYNRDSPDGIVVTGGKYWELPALNELIGF</sequence>
<dbReference type="STRING" id="1387277.SAMN06295998_11519"/>
<gene>
    <name evidence="1" type="ORF">SAMN06295998_11519</name>
</gene>
<reference evidence="1 2" key="1">
    <citation type="submission" date="2017-04" db="EMBL/GenBank/DDBJ databases">
        <authorList>
            <person name="Afonso C.L."/>
            <person name="Miller P.J."/>
            <person name="Scott M.A."/>
            <person name="Spackman E."/>
            <person name="Goraichik I."/>
            <person name="Dimitrov K.M."/>
            <person name="Suarez D.L."/>
            <person name="Swayne D.E."/>
        </authorList>
    </citation>
    <scope>NUCLEOTIDE SEQUENCE [LARGE SCALE GENOMIC DNA]</scope>
    <source>
        <strain evidence="1 2">CGMCC 1.12644</strain>
    </source>
</reference>
<protein>
    <submittedName>
        <fullName evidence="1">SIR2-like domain-containing protein</fullName>
    </submittedName>
</protein>
<dbReference type="InterPro" id="IPR029035">
    <property type="entry name" value="DHS-like_NAD/FAD-binding_dom"/>
</dbReference>
<dbReference type="AlphaFoldDB" id="A0A1W2DLP3"/>
<accession>A0A1W2DLP3</accession>